<evidence type="ECO:0000313" key="3">
    <source>
        <dbReference type="EMBL" id="MDV2885068.1"/>
    </source>
</evidence>
<evidence type="ECO:0000256" key="2">
    <source>
        <dbReference type="ARBA" id="ARBA00023121"/>
    </source>
</evidence>
<evidence type="ECO:0000313" key="4">
    <source>
        <dbReference type="Proteomes" id="UP001285636"/>
    </source>
</evidence>
<dbReference type="InterPro" id="IPR043168">
    <property type="entry name" value="DegV_C"/>
</dbReference>
<dbReference type="InterPro" id="IPR003797">
    <property type="entry name" value="DegV"/>
</dbReference>
<proteinExistence type="predicted"/>
<dbReference type="PANTHER" id="PTHR33434:SF8">
    <property type="entry name" value="DEGV DOMAIN-CONTAINING PROTEIN SPR1019"/>
    <property type="match status" value="1"/>
</dbReference>
<dbReference type="PANTHER" id="PTHR33434">
    <property type="entry name" value="DEGV DOMAIN-CONTAINING PROTEIN DR_1986-RELATED"/>
    <property type="match status" value="1"/>
</dbReference>
<comment type="caution">
    <text evidence="3">The sequence shown here is derived from an EMBL/GenBank/DDBJ whole genome shotgun (WGS) entry which is preliminary data.</text>
</comment>
<organism evidence="3 4">
    <name type="scientific">Alkalihalophilus pseudofirmus</name>
    <name type="common">Bacillus pseudofirmus</name>
    <dbReference type="NCBI Taxonomy" id="79885"/>
    <lineage>
        <taxon>Bacteria</taxon>
        <taxon>Bacillati</taxon>
        <taxon>Bacillota</taxon>
        <taxon>Bacilli</taxon>
        <taxon>Bacillales</taxon>
        <taxon>Bacillaceae</taxon>
        <taxon>Alkalihalophilus</taxon>
    </lineage>
</organism>
<sequence length="284" mass="30424">MTTIKIVTDSTCDLPAELAAKHGIEVVPLSITFGEETFLDGVDITASEFMDKLRASEELPKSSQPAVGVFEETYNRLAASGDDVRIISIHITEGMSGTMNAAQTAADMSNADVTVVNSRFISQALAFQVVKAAELAKEGKSVEEIIKAIDKVREGTSLFIMVDTLEYLKKGGRIGRGKALLGSLLKIKPIASLADGVYTPVTKVRTHMQMIQTLTKTFADETKGRVVKKVGIAHADAEALAAKLKQSVESINESVDVTIYPTSPIISTHTGPGAIALMYYSESN</sequence>
<reference evidence="3" key="1">
    <citation type="submission" date="2023-10" db="EMBL/GenBank/DDBJ databases">
        <title>Screening of Alkalihalophilus pseudofirmusBZ-TG-HK211 and Its Alleviation of Salt Stress on Rapeseed Growth.</title>
        <authorList>
            <person name="Zhao B."/>
            <person name="Guo T."/>
        </authorList>
    </citation>
    <scope>NUCLEOTIDE SEQUENCE</scope>
    <source>
        <strain evidence="3">BZ-TG-HK211</strain>
    </source>
</reference>
<dbReference type="PROSITE" id="PS51482">
    <property type="entry name" value="DEGV"/>
    <property type="match status" value="1"/>
</dbReference>
<protein>
    <submittedName>
        <fullName evidence="3">DegV family protein</fullName>
    </submittedName>
</protein>
<gene>
    <name evidence="3" type="ORF">RYX45_07735</name>
</gene>
<dbReference type="EMBL" id="JAWJAY010000001">
    <property type="protein sequence ID" value="MDV2885068.1"/>
    <property type="molecule type" value="Genomic_DNA"/>
</dbReference>
<dbReference type="GO" id="GO:0008289">
    <property type="term" value="F:lipid binding"/>
    <property type="evidence" value="ECO:0007669"/>
    <property type="project" value="UniProtKB-KW"/>
</dbReference>
<dbReference type="AlphaFoldDB" id="A0AAJ2KW95"/>
<comment type="function">
    <text evidence="1">May bind long-chain fatty acids, such as palmitate, and may play a role in lipid transport or fatty acid metabolism.</text>
</comment>
<dbReference type="Proteomes" id="UP001285636">
    <property type="component" value="Unassembled WGS sequence"/>
</dbReference>
<dbReference type="NCBIfam" id="TIGR00762">
    <property type="entry name" value="DegV"/>
    <property type="match status" value="1"/>
</dbReference>
<accession>A0AAJ2KW95</accession>
<dbReference type="Gene3D" id="3.30.1180.10">
    <property type="match status" value="1"/>
</dbReference>
<dbReference type="InterPro" id="IPR050270">
    <property type="entry name" value="DegV_domain_contain"/>
</dbReference>
<dbReference type="Pfam" id="PF02645">
    <property type="entry name" value="DegV"/>
    <property type="match status" value="1"/>
</dbReference>
<dbReference type="SUPFAM" id="SSF82549">
    <property type="entry name" value="DAK1/DegV-like"/>
    <property type="match status" value="1"/>
</dbReference>
<dbReference type="RefSeq" id="WP_075682781.1">
    <property type="nucleotide sequence ID" value="NZ_CP144224.1"/>
</dbReference>
<name>A0AAJ2KW95_ALKPS</name>
<evidence type="ECO:0000256" key="1">
    <source>
        <dbReference type="ARBA" id="ARBA00003238"/>
    </source>
</evidence>
<keyword evidence="2" id="KW-0446">Lipid-binding</keyword>
<dbReference type="Gene3D" id="3.40.50.10170">
    <property type="match status" value="1"/>
</dbReference>